<dbReference type="Proteomes" id="UP001369736">
    <property type="component" value="Unassembled WGS sequence"/>
</dbReference>
<name>A0ABU8M0P7_9PSEU</name>
<evidence type="ECO:0000256" key="1">
    <source>
        <dbReference type="SAM" id="MobiDB-lite"/>
    </source>
</evidence>
<dbReference type="EMBL" id="JBBEGM010000002">
    <property type="protein sequence ID" value="MEJ2860930.1"/>
    <property type="molecule type" value="Genomic_DNA"/>
</dbReference>
<dbReference type="Pfam" id="PF16867">
    <property type="entry name" value="DMSP_lyase"/>
    <property type="match status" value="1"/>
</dbReference>
<organism evidence="2 3">
    <name type="scientific">Actinomycetospora flava</name>
    <dbReference type="NCBI Taxonomy" id="3129232"/>
    <lineage>
        <taxon>Bacteria</taxon>
        <taxon>Bacillati</taxon>
        <taxon>Actinomycetota</taxon>
        <taxon>Actinomycetes</taxon>
        <taxon>Pseudonocardiales</taxon>
        <taxon>Pseudonocardiaceae</taxon>
        <taxon>Actinomycetospora</taxon>
    </lineage>
</organism>
<reference evidence="2 3" key="1">
    <citation type="submission" date="2024-03" db="EMBL/GenBank/DDBJ databases">
        <title>Actinomycetospora sp. OC33-EN07, a novel actinomycete isolated from wild orchid (Aerides multiflora).</title>
        <authorList>
            <person name="Suriyachadkun C."/>
        </authorList>
    </citation>
    <scope>NUCLEOTIDE SEQUENCE [LARGE SCALE GENOMIC DNA]</scope>
    <source>
        <strain evidence="2 3">OC33-EN07</strain>
    </source>
</reference>
<dbReference type="SUPFAM" id="SSF51182">
    <property type="entry name" value="RmlC-like cupins"/>
    <property type="match status" value="1"/>
</dbReference>
<comment type="caution">
    <text evidence="2">The sequence shown here is derived from an EMBL/GenBank/DDBJ whole genome shotgun (WGS) entry which is preliminary data.</text>
</comment>
<dbReference type="GO" id="GO:0016829">
    <property type="term" value="F:lyase activity"/>
    <property type="evidence" value="ECO:0007669"/>
    <property type="project" value="UniProtKB-KW"/>
</dbReference>
<dbReference type="InterPro" id="IPR038282">
    <property type="entry name" value="DUF2267_sf"/>
</dbReference>
<accession>A0ABU8M0P7</accession>
<dbReference type="InterPro" id="IPR031723">
    <property type="entry name" value="DMSP_lyase"/>
</dbReference>
<dbReference type="Gene3D" id="1.10.490.110">
    <property type="entry name" value="Uncharacterized conserved protein DUF2267"/>
    <property type="match status" value="1"/>
</dbReference>
<gene>
    <name evidence="2" type="ORF">WCD58_07175</name>
</gene>
<dbReference type="InterPro" id="IPR018727">
    <property type="entry name" value="DUF2267"/>
</dbReference>
<evidence type="ECO:0000313" key="2">
    <source>
        <dbReference type="EMBL" id="MEJ2860930.1"/>
    </source>
</evidence>
<sequence length="427" mass="45546">MSPWEALRRRLAPVLDGLPAEPRRGEPGALPVLAHLDDALARAGEEVDAELAGLLRPLATGVAWGQTAAYVADPPDPSFLAGYAHATLAQAPDVAAGLLLLGPGVRYPPHHHPAEERYLPTATIRWVHGLDDPPAPEPAGTWIHHAPWQPHGMETDDRAALMVYVWTGAVGTSSTFCRGTRDGVPGRPGSMRHQEFLAGVATRGGFASTDDARRAADAVLATVAAHLPADDRDALAAALPKLLEQESGVDRQNDGGEPTETGLVDEVARRTGWPAERARYALTAVTGQLRAEDGDLGDRITRVLPPSLLGSGPTLPPDAASEGAQGRPQPVDADELDRTLQGELTEWSGDRSGIERTVALPSEHLDLLLERLRAVESETGRRLRILDRTPTTLTVRARTERQEVVTVDDLDLAARFDDLVATVGSAA</sequence>
<dbReference type="Gene3D" id="2.60.120.10">
    <property type="entry name" value="Jelly Rolls"/>
    <property type="match status" value="1"/>
</dbReference>
<feature type="region of interest" description="Disordered" evidence="1">
    <location>
        <begin position="306"/>
        <end position="332"/>
    </location>
</feature>
<dbReference type="InterPro" id="IPR014710">
    <property type="entry name" value="RmlC-like_jellyroll"/>
</dbReference>
<proteinExistence type="predicted"/>
<evidence type="ECO:0000313" key="3">
    <source>
        <dbReference type="Proteomes" id="UP001369736"/>
    </source>
</evidence>
<keyword evidence="2" id="KW-0456">Lyase</keyword>
<protein>
    <submittedName>
        <fullName evidence="2">Dimethylsulfonioproprionate lyase family protein</fullName>
    </submittedName>
</protein>
<dbReference type="RefSeq" id="WP_337701062.1">
    <property type="nucleotide sequence ID" value="NZ_JBBEGM010000002.1"/>
</dbReference>
<dbReference type="InterPro" id="IPR011051">
    <property type="entry name" value="RmlC_Cupin_sf"/>
</dbReference>
<keyword evidence="3" id="KW-1185">Reference proteome</keyword>
<dbReference type="Pfam" id="PF10025">
    <property type="entry name" value="DUF2267"/>
    <property type="match status" value="1"/>
</dbReference>